<dbReference type="AlphaFoldDB" id="A0A951UKC2"/>
<dbReference type="Proteomes" id="UP000715781">
    <property type="component" value="Unassembled WGS sequence"/>
</dbReference>
<reference evidence="1" key="2">
    <citation type="journal article" date="2022" name="Microbiol. Resour. Announc.">
        <title>Metagenome Sequencing to Explore Phylogenomics of Terrestrial Cyanobacteria.</title>
        <authorList>
            <person name="Ward R.D."/>
            <person name="Stajich J.E."/>
            <person name="Johansen J.R."/>
            <person name="Huntemann M."/>
            <person name="Clum A."/>
            <person name="Foster B."/>
            <person name="Foster B."/>
            <person name="Roux S."/>
            <person name="Palaniappan K."/>
            <person name="Varghese N."/>
            <person name="Mukherjee S."/>
            <person name="Reddy T.B.K."/>
            <person name="Daum C."/>
            <person name="Copeland A."/>
            <person name="Chen I.A."/>
            <person name="Ivanova N.N."/>
            <person name="Kyrpides N.C."/>
            <person name="Shapiro N."/>
            <person name="Eloe-Fadrosh E.A."/>
            <person name="Pietrasiak N."/>
        </authorList>
    </citation>
    <scope>NUCLEOTIDE SEQUENCE</scope>
    <source>
        <strain evidence="1">JT2-VF2</strain>
    </source>
</reference>
<dbReference type="EMBL" id="JAHHHN010000033">
    <property type="protein sequence ID" value="MBW4565265.1"/>
    <property type="molecule type" value="Genomic_DNA"/>
</dbReference>
<proteinExistence type="predicted"/>
<evidence type="ECO:0000313" key="1">
    <source>
        <dbReference type="EMBL" id="MBW4565265.1"/>
    </source>
</evidence>
<comment type="caution">
    <text evidence="1">The sequence shown here is derived from an EMBL/GenBank/DDBJ whole genome shotgun (WGS) entry which is preliminary data.</text>
</comment>
<organism evidence="1 2">
    <name type="scientific">Mojavia pulchra JT2-VF2</name>
    <dbReference type="NCBI Taxonomy" id="287848"/>
    <lineage>
        <taxon>Bacteria</taxon>
        <taxon>Bacillati</taxon>
        <taxon>Cyanobacteriota</taxon>
        <taxon>Cyanophyceae</taxon>
        <taxon>Nostocales</taxon>
        <taxon>Nostocaceae</taxon>
    </lineage>
</organism>
<sequence>MDTSKKYNQQMEINDLIADAVTNAVTRRGLLGTEEGLLGLSDHEAASIAGGLTSETTITKLKPIDPVIAGMIALPDDPPVKPICEPIIVGLIAVDPPEEIA</sequence>
<protein>
    <submittedName>
        <fullName evidence="1">Uncharacterized protein</fullName>
    </submittedName>
</protein>
<name>A0A951UKC2_9NOST</name>
<accession>A0A951UKC2</accession>
<evidence type="ECO:0000313" key="2">
    <source>
        <dbReference type="Proteomes" id="UP000715781"/>
    </source>
</evidence>
<reference evidence="1" key="1">
    <citation type="submission" date="2021-05" db="EMBL/GenBank/DDBJ databases">
        <authorList>
            <person name="Pietrasiak N."/>
            <person name="Ward R."/>
            <person name="Stajich J.E."/>
            <person name="Kurbessoian T."/>
        </authorList>
    </citation>
    <scope>NUCLEOTIDE SEQUENCE</scope>
    <source>
        <strain evidence="1">JT2-VF2</strain>
    </source>
</reference>
<gene>
    <name evidence="1" type="ORF">KME32_30105</name>
</gene>